<reference evidence="1" key="1">
    <citation type="journal article" date="2014" name="Int. J. Syst. Evol. Microbiol.">
        <title>Complete genome of a new Firmicutes species belonging to the dominant human colonic microbiota ('Ruminococcus bicirculans') reveals two chromosomes and a selective capacity to utilize plant glucans.</title>
        <authorList>
            <consortium name="NISC Comparative Sequencing Program"/>
            <person name="Wegmann U."/>
            <person name="Louis P."/>
            <person name="Goesmann A."/>
            <person name="Henrissat B."/>
            <person name="Duncan S.H."/>
            <person name="Flint H.J."/>
        </authorList>
    </citation>
    <scope>NUCLEOTIDE SEQUENCE</scope>
    <source>
        <strain evidence="1">CGMCC 1.18437</strain>
    </source>
</reference>
<dbReference type="Proteomes" id="UP000619376">
    <property type="component" value="Unassembled WGS sequence"/>
</dbReference>
<protein>
    <submittedName>
        <fullName evidence="2">Uncharacterized protein</fullName>
    </submittedName>
</protein>
<gene>
    <name evidence="1" type="ORF">GCM10017781_06160</name>
    <name evidence="2" type="ORF">HNQ07_000427</name>
</gene>
<keyword evidence="4" id="KW-1185">Reference proteome</keyword>
<accession>A0A7W8KC24</accession>
<organism evidence="2 3">
    <name type="scientific">Deinococcus metalli</name>
    <dbReference type="NCBI Taxonomy" id="1141878"/>
    <lineage>
        <taxon>Bacteria</taxon>
        <taxon>Thermotogati</taxon>
        <taxon>Deinococcota</taxon>
        <taxon>Deinococci</taxon>
        <taxon>Deinococcales</taxon>
        <taxon>Deinococcaceae</taxon>
        <taxon>Deinococcus</taxon>
    </lineage>
</organism>
<dbReference type="EMBL" id="JACHFK010000001">
    <property type="protein sequence ID" value="MBB5374983.1"/>
    <property type="molecule type" value="Genomic_DNA"/>
</dbReference>
<reference evidence="2 3" key="3">
    <citation type="submission" date="2020-08" db="EMBL/GenBank/DDBJ databases">
        <title>Genomic Encyclopedia of Type Strains, Phase IV (KMG-IV): sequencing the most valuable type-strain genomes for metagenomic binning, comparative biology and taxonomic classification.</title>
        <authorList>
            <person name="Goeker M."/>
        </authorList>
    </citation>
    <scope>NUCLEOTIDE SEQUENCE [LARGE SCALE GENOMIC DNA]</scope>
    <source>
        <strain evidence="2 3">DSM 27521</strain>
    </source>
</reference>
<sequence>MTARRRRLEALEAAHAGRVDSAEARMRAAYLDELSDRELDELHAALLRAEGHADPDSEAARVRAEVEAMSDEELWALIARMDGGTP</sequence>
<evidence type="ECO:0000313" key="1">
    <source>
        <dbReference type="EMBL" id="GHF32301.1"/>
    </source>
</evidence>
<evidence type="ECO:0000313" key="2">
    <source>
        <dbReference type="EMBL" id="MBB5374983.1"/>
    </source>
</evidence>
<dbReference type="Proteomes" id="UP000539473">
    <property type="component" value="Unassembled WGS sequence"/>
</dbReference>
<name>A0A7W8KC24_9DEIO</name>
<comment type="caution">
    <text evidence="2">The sequence shown here is derived from an EMBL/GenBank/DDBJ whole genome shotgun (WGS) entry which is preliminary data.</text>
</comment>
<evidence type="ECO:0000313" key="4">
    <source>
        <dbReference type="Proteomes" id="UP000619376"/>
    </source>
</evidence>
<dbReference type="RefSeq" id="WP_184109235.1">
    <property type="nucleotide sequence ID" value="NZ_BNAJ01000001.1"/>
</dbReference>
<reference evidence="4" key="2">
    <citation type="journal article" date="2019" name="Int. J. Syst. Evol. Microbiol.">
        <title>The Global Catalogue of Microorganisms (GCM) 10K type strain sequencing project: providing services to taxonomists for standard genome sequencing and annotation.</title>
        <authorList>
            <consortium name="The Broad Institute Genomics Platform"/>
            <consortium name="The Broad Institute Genome Sequencing Center for Infectious Disease"/>
            <person name="Wu L."/>
            <person name="Ma J."/>
        </authorList>
    </citation>
    <scope>NUCLEOTIDE SEQUENCE [LARGE SCALE GENOMIC DNA]</scope>
    <source>
        <strain evidence="4">CGMCC 1.18437</strain>
    </source>
</reference>
<proteinExistence type="predicted"/>
<reference evidence="1" key="4">
    <citation type="submission" date="2024-05" db="EMBL/GenBank/DDBJ databases">
        <authorList>
            <person name="Sun Q."/>
            <person name="Zhou Y."/>
        </authorList>
    </citation>
    <scope>NUCLEOTIDE SEQUENCE</scope>
    <source>
        <strain evidence="1">CGMCC 1.18437</strain>
    </source>
</reference>
<evidence type="ECO:0000313" key="3">
    <source>
        <dbReference type="Proteomes" id="UP000539473"/>
    </source>
</evidence>
<dbReference type="AlphaFoldDB" id="A0A7W8KC24"/>
<dbReference type="EMBL" id="BNAJ01000001">
    <property type="protein sequence ID" value="GHF32301.1"/>
    <property type="molecule type" value="Genomic_DNA"/>
</dbReference>